<evidence type="ECO:0000313" key="3">
    <source>
        <dbReference type="Proteomes" id="UP000596742"/>
    </source>
</evidence>
<evidence type="ECO:0000313" key="2">
    <source>
        <dbReference type="EMBL" id="VDH98291.1"/>
    </source>
</evidence>
<accession>A0A8B6C1C9</accession>
<feature type="compositionally biased region" description="Basic and acidic residues" evidence="1">
    <location>
        <begin position="135"/>
        <end position="150"/>
    </location>
</feature>
<feature type="compositionally biased region" description="Basic and acidic residues" evidence="1">
    <location>
        <begin position="167"/>
        <end position="183"/>
    </location>
</feature>
<feature type="region of interest" description="Disordered" evidence="1">
    <location>
        <begin position="81"/>
        <end position="187"/>
    </location>
</feature>
<evidence type="ECO:0000256" key="1">
    <source>
        <dbReference type="SAM" id="MobiDB-lite"/>
    </source>
</evidence>
<gene>
    <name evidence="2" type="ORF">MGAL_10B035116</name>
</gene>
<keyword evidence="3" id="KW-1185">Reference proteome</keyword>
<dbReference type="AlphaFoldDB" id="A0A8B6C1C9"/>
<organism evidence="2 3">
    <name type="scientific">Mytilus galloprovincialis</name>
    <name type="common">Mediterranean mussel</name>
    <dbReference type="NCBI Taxonomy" id="29158"/>
    <lineage>
        <taxon>Eukaryota</taxon>
        <taxon>Metazoa</taxon>
        <taxon>Spiralia</taxon>
        <taxon>Lophotrochozoa</taxon>
        <taxon>Mollusca</taxon>
        <taxon>Bivalvia</taxon>
        <taxon>Autobranchia</taxon>
        <taxon>Pteriomorphia</taxon>
        <taxon>Mytilida</taxon>
        <taxon>Mytiloidea</taxon>
        <taxon>Mytilidae</taxon>
        <taxon>Mytilinae</taxon>
        <taxon>Mytilus</taxon>
    </lineage>
</organism>
<protein>
    <submittedName>
        <fullName evidence="2">Uncharacterized protein</fullName>
    </submittedName>
</protein>
<feature type="compositionally biased region" description="Basic and acidic residues" evidence="1">
    <location>
        <begin position="93"/>
        <end position="125"/>
    </location>
</feature>
<comment type="caution">
    <text evidence="2">The sequence shown here is derived from an EMBL/GenBank/DDBJ whole genome shotgun (WGS) entry which is preliminary data.</text>
</comment>
<name>A0A8B6C1C9_MYTGA</name>
<sequence>MKMVDLNYNNFTHEGLELEKKKFIVQLRRSPFLKMEGNFGLRRRKSKNNMKILIEDQVYEETEDEADIVQTKNDYVQLESSNGQFEAGNKQDNVNKEQDKTRNDKKDKSDKQNKQAETAKNHDITQKTNDNELDIPDKNERKIMEKQEKKKEKRTNKLCKADKKRMQKEDNQSKKKQRNDGLKKAKKPTIRDFINSLFSCFRKQKKGEEILKTSYLFCGR</sequence>
<dbReference type="Proteomes" id="UP000596742">
    <property type="component" value="Unassembled WGS sequence"/>
</dbReference>
<proteinExistence type="predicted"/>
<reference evidence="2" key="1">
    <citation type="submission" date="2018-11" db="EMBL/GenBank/DDBJ databases">
        <authorList>
            <person name="Alioto T."/>
            <person name="Alioto T."/>
        </authorList>
    </citation>
    <scope>NUCLEOTIDE SEQUENCE</scope>
</reference>
<dbReference type="EMBL" id="UYJE01000993">
    <property type="protein sequence ID" value="VDH98291.1"/>
    <property type="molecule type" value="Genomic_DNA"/>
</dbReference>
<feature type="compositionally biased region" description="Basic residues" evidence="1">
    <location>
        <begin position="151"/>
        <end position="166"/>
    </location>
</feature>